<name>F9U794_9GAMM</name>
<gene>
    <name evidence="2" type="ORF">ThimaDRAFT_0796</name>
</gene>
<proteinExistence type="predicted"/>
<dbReference type="AlphaFoldDB" id="F9U794"/>
<evidence type="ECO:0000256" key="1">
    <source>
        <dbReference type="SAM" id="MobiDB-lite"/>
    </source>
</evidence>
<organism evidence="2 3">
    <name type="scientific">Thiocapsa marina 5811</name>
    <dbReference type="NCBI Taxonomy" id="768671"/>
    <lineage>
        <taxon>Bacteria</taxon>
        <taxon>Pseudomonadati</taxon>
        <taxon>Pseudomonadota</taxon>
        <taxon>Gammaproteobacteria</taxon>
        <taxon>Chromatiales</taxon>
        <taxon>Chromatiaceae</taxon>
        <taxon>Thiocapsa</taxon>
    </lineage>
</organism>
<keyword evidence="3" id="KW-1185">Reference proteome</keyword>
<protein>
    <submittedName>
        <fullName evidence="2">Uncharacterized protein</fullName>
    </submittedName>
</protein>
<evidence type="ECO:0000313" key="3">
    <source>
        <dbReference type="Proteomes" id="UP000005459"/>
    </source>
</evidence>
<reference evidence="2 3" key="1">
    <citation type="submission" date="2011-06" db="EMBL/GenBank/DDBJ databases">
        <title>The draft genome of Thiocapsa marina 5811.</title>
        <authorList>
            <consortium name="US DOE Joint Genome Institute (JGI-PGF)"/>
            <person name="Lucas S."/>
            <person name="Han J."/>
            <person name="Cheng J.-F."/>
            <person name="Goodwin L."/>
            <person name="Pitluck S."/>
            <person name="Peters L."/>
            <person name="Land M.L."/>
            <person name="Hauser L."/>
            <person name="Vogl K."/>
            <person name="Liu Z."/>
            <person name="Imhoff J."/>
            <person name="Thiel V."/>
            <person name="Frigaard N.-U."/>
            <person name="Bryant D."/>
            <person name="Woyke T.J."/>
        </authorList>
    </citation>
    <scope>NUCLEOTIDE SEQUENCE [LARGE SCALE GENOMIC DNA]</scope>
    <source>
        <strain evidence="2 3">5811</strain>
    </source>
</reference>
<dbReference type="EMBL" id="AFWV01000002">
    <property type="protein sequence ID" value="EGV20120.1"/>
    <property type="molecule type" value="Genomic_DNA"/>
</dbReference>
<sequence length="189" mass="20346">MIRRQADATTALSRKPSPDDRLGQSRSGAWLPEPRQTANQRLARKLMFTGGGQLRGYGSDPSTFGLVSREAQGGSAEDAQLHAHGSGVGHCSRRLQWPPLTRIDTCRGRSIARTRGSSAALHARLPRSPRALEPPQPADFPPANFCHKINPTSTATASTDIMSAASSRNATTMPLTIRKTPMTDIRGLP</sequence>
<feature type="region of interest" description="Disordered" evidence="1">
    <location>
        <begin position="1"/>
        <end position="37"/>
    </location>
</feature>
<dbReference type="Proteomes" id="UP000005459">
    <property type="component" value="Unassembled WGS sequence"/>
</dbReference>
<accession>F9U794</accession>
<evidence type="ECO:0000313" key="2">
    <source>
        <dbReference type="EMBL" id="EGV20120.1"/>
    </source>
</evidence>